<keyword evidence="1" id="KW-0378">Hydrolase</keyword>
<evidence type="ECO:0000313" key="3">
    <source>
        <dbReference type="Proteomes" id="UP000339690"/>
    </source>
</evidence>
<dbReference type="AlphaFoldDB" id="A0A5Q2TPY0"/>
<dbReference type="GO" id="GO:0016787">
    <property type="term" value="F:hydrolase activity"/>
    <property type="evidence" value="ECO:0007669"/>
    <property type="project" value="UniProtKB-KW"/>
</dbReference>
<dbReference type="Proteomes" id="UP000339690">
    <property type="component" value="Chromosome"/>
</dbReference>
<dbReference type="GO" id="GO:0005975">
    <property type="term" value="P:carbohydrate metabolic process"/>
    <property type="evidence" value="ECO:0007669"/>
    <property type="project" value="UniProtKB-ARBA"/>
</dbReference>
<name>A0A5Q2TPY0_9BACI</name>
<dbReference type="RefSeq" id="WP_153792352.1">
    <property type="nucleotide sequence ID" value="NZ_CP045915.1"/>
</dbReference>
<dbReference type="SUPFAM" id="SSF55545">
    <property type="entry name" value="beta-N-acetylhexosaminidase-like domain"/>
    <property type="match status" value="1"/>
</dbReference>
<evidence type="ECO:0000313" key="2">
    <source>
        <dbReference type="EMBL" id="QGH36177.1"/>
    </source>
</evidence>
<keyword evidence="3" id="KW-1185">Reference proteome</keyword>
<evidence type="ECO:0000256" key="1">
    <source>
        <dbReference type="ARBA" id="ARBA00022801"/>
    </source>
</evidence>
<reference evidence="2 3" key="1">
    <citation type="submission" date="2019-11" db="EMBL/GenBank/DDBJ databases">
        <title>Gracilibacillus salitolerans sp. nov., a moderate halophile isolated from a saline soil in northwest China.</title>
        <authorList>
            <person name="Gan L."/>
        </authorList>
    </citation>
    <scope>NUCLEOTIDE SEQUENCE [LARGE SCALE GENOMIC DNA]</scope>
    <source>
        <strain evidence="2 3">SCU50</strain>
    </source>
</reference>
<dbReference type="KEGG" id="grc:GI584_19945"/>
<proteinExistence type="predicted"/>
<protein>
    <submittedName>
        <fullName evidence="2">Uncharacterized protein</fullName>
    </submittedName>
</protein>
<accession>A0A5Q2TPY0</accession>
<sequence length="871" mass="100581">MKNNIGKKITIVPQGISKNVEHNSTEWALDYFIKVLEEQWLRVEIAEKIMEDTDNAITVFIEERYAHENSKEPGQAESFVMESITKDNQQILTVTASDSRGLVYALLELADIVQTSTEPLVDLLAIKNKTEYPTNSIRSIKRLFANEKTDKLWFYNKDFWREYLTELALHRFNRFSLALGMGYDIGHDPDIKDFYFCFAYPFLVSVSGYDVSVEGLSQDEREKNLEMLRFIGQETKRRGMDFQVGLWTHAYEIEDSPNIRYKINGLDQENHALYCRDALKTLLQDCPEIDGVTIRVHYESGIPEPAHLFWEIVLKGVSLCGRSVELDLHPKGIDDDLLKIAEDNGVPFMISPKFWAEHMGLPYHQVAIRETELPVEPTPEAGKMIITTTSRRFTRYGYADFLKEDRNYDMLYRIWPGTQRVLLWGDPEMAAGYGRAGNFGGAKGVEIMEPLSFKSRKTSETESGRDPIVDPELRFGLHDWKKYMYTYRLWGRLLYNPDTEPEVWRRYLKNEFPSAAESCENALKYASRVLPLVTVAHAPSVANNHYWPEIYANIMIVDQEHKPANHCDGREPHTFNVASPLDPALFYRVDEYADDMVQNRKSGKLSPLETANILEQLALSAEKHLHHANSSMDKFTSTFRRWAVDVETQIGLGLFFANKFRAGTAYAFYEKVGDLQLLENALSYYRSAKKAWERIVSATEAVYTSDITFGYVPYMRGHWSDRLSEINEDILKMEAQTNLAREEASGELISRSKEWLNNVPKVQLPNIQHVKPEVFSKGERVPLSIKLSGQSDTYKVTLKYRQVNQAEKYQSVQMHQENDELLAEVPASYTNSPYPLVYFFEIEDENEDKKFYPGFNESLSNQPYFIIRQQN</sequence>
<dbReference type="EMBL" id="CP045915">
    <property type="protein sequence ID" value="QGH36177.1"/>
    <property type="molecule type" value="Genomic_DNA"/>
</dbReference>
<organism evidence="2 3">
    <name type="scientific">Gracilibacillus salitolerans</name>
    <dbReference type="NCBI Taxonomy" id="2663022"/>
    <lineage>
        <taxon>Bacteria</taxon>
        <taxon>Bacillati</taxon>
        <taxon>Bacillota</taxon>
        <taxon>Bacilli</taxon>
        <taxon>Bacillales</taxon>
        <taxon>Bacillaceae</taxon>
        <taxon>Gracilibacillus</taxon>
    </lineage>
</organism>
<dbReference type="InterPro" id="IPR029018">
    <property type="entry name" value="Hex-like_dom2"/>
</dbReference>
<gene>
    <name evidence="2" type="ORF">GI584_19945</name>
</gene>